<dbReference type="EMBL" id="SOZH01000012">
    <property type="protein sequence ID" value="TFF04403.1"/>
    <property type="molecule type" value="Genomic_DNA"/>
</dbReference>
<keyword evidence="2" id="KW-1185">Reference proteome</keyword>
<evidence type="ECO:0000313" key="1">
    <source>
        <dbReference type="EMBL" id="TFF04403.1"/>
    </source>
</evidence>
<gene>
    <name evidence="1" type="ORF">E1O70_18325</name>
</gene>
<dbReference type="RefSeq" id="WP_061269119.1">
    <property type="nucleotide sequence ID" value="NZ_SOZH01000012.1"/>
</dbReference>
<evidence type="ECO:0000313" key="2">
    <source>
        <dbReference type="Proteomes" id="UP000298003"/>
    </source>
</evidence>
<dbReference type="AlphaFoldDB" id="A0A4Y8QXH5"/>
<reference evidence="1 2" key="1">
    <citation type="submission" date="2019-03" db="EMBL/GenBank/DDBJ databases">
        <title>Cellulosimicrobium funkei JCM14302 Assembly.</title>
        <authorList>
            <person name="Dou T."/>
        </authorList>
    </citation>
    <scope>NUCLEOTIDE SEQUENCE [LARGE SCALE GENOMIC DNA]</scope>
    <source>
        <strain evidence="1 2">JCM 14302</strain>
    </source>
</reference>
<name>A0A4Y8QXH5_9MICO</name>
<accession>A0A4Y8QXH5</accession>
<proteinExistence type="predicted"/>
<dbReference type="Proteomes" id="UP000298003">
    <property type="component" value="Unassembled WGS sequence"/>
</dbReference>
<dbReference type="GeneID" id="95686443"/>
<sequence>MFRTAHTRAASHLSKALKHLHRASELTASDPHPHWMISELLTLDTLQHLPGNRSLTTDATHATAVVLAAAPSPVLGDPAGGMYERHEDEVLAIAEAVGVVHDHRRRTAAGRAVVVPLRPRGQEG</sequence>
<organism evidence="1 2">
    <name type="scientific">Cellulosimicrobium funkei</name>
    <dbReference type="NCBI Taxonomy" id="264251"/>
    <lineage>
        <taxon>Bacteria</taxon>
        <taxon>Bacillati</taxon>
        <taxon>Actinomycetota</taxon>
        <taxon>Actinomycetes</taxon>
        <taxon>Micrococcales</taxon>
        <taxon>Promicromonosporaceae</taxon>
        <taxon>Cellulosimicrobium</taxon>
    </lineage>
</organism>
<protein>
    <submittedName>
        <fullName evidence="1">Uncharacterized protein</fullName>
    </submittedName>
</protein>
<comment type="caution">
    <text evidence="1">The sequence shown here is derived from an EMBL/GenBank/DDBJ whole genome shotgun (WGS) entry which is preliminary data.</text>
</comment>